<feature type="non-terminal residue" evidence="1">
    <location>
        <position position="118"/>
    </location>
</feature>
<name>A0ABS1NRT6_9ACTN</name>
<gene>
    <name evidence="1" type="ORF">JK363_40890</name>
</gene>
<accession>A0ABS1NRT6</accession>
<dbReference type="EMBL" id="JAERRF010000085">
    <property type="protein sequence ID" value="MBL1102818.1"/>
    <property type="molecule type" value="Genomic_DNA"/>
</dbReference>
<sequence length="118" mass="11842">MITIVLGAVFGAGLVAAAYGLRPPRPALADVLAALDAPPPKPASSAREEDTEWATRLGRKAVPLVRALGFPTASLRADLAACGTDVDKHLAGKATCAAAGLLTPWAAGALARFGAGLD</sequence>
<dbReference type="Proteomes" id="UP000634229">
    <property type="component" value="Unassembled WGS sequence"/>
</dbReference>
<proteinExistence type="predicted"/>
<evidence type="ECO:0000313" key="1">
    <source>
        <dbReference type="EMBL" id="MBL1102818.1"/>
    </source>
</evidence>
<organism evidence="1 2">
    <name type="scientific">Streptomyces coffeae</name>
    <dbReference type="NCBI Taxonomy" id="621382"/>
    <lineage>
        <taxon>Bacteria</taxon>
        <taxon>Bacillati</taxon>
        <taxon>Actinomycetota</taxon>
        <taxon>Actinomycetes</taxon>
        <taxon>Kitasatosporales</taxon>
        <taxon>Streptomycetaceae</taxon>
        <taxon>Streptomyces</taxon>
    </lineage>
</organism>
<keyword evidence="2" id="KW-1185">Reference proteome</keyword>
<comment type="caution">
    <text evidence="1">The sequence shown here is derived from an EMBL/GenBank/DDBJ whole genome shotgun (WGS) entry which is preliminary data.</text>
</comment>
<reference evidence="1 2" key="1">
    <citation type="submission" date="2021-01" db="EMBL/GenBank/DDBJ databases">
        <title>WGS of actinomycetes isolated from Thailand.</title>
        <authorList>
            <person name="Thawai C."/>
        </authorList>
    </citation>
    <scope>NUCLEOTIDE SEQUENCE [LARGE SCALE GENOMIC DNA]</scope>
    <source>
        <strain evidence="1 2">CA1R205</strain>
    </source>
</reference>
<evidence type="ECO:0000313" key="2">
    <source>
        <dbReference type="Proteomes" id="UP000634229"/>
    </source>
</evidence>
<protein>
    <submittedName>
        <fullName evidence="1">Type II secretion protein F</fullName>
    </submittedName>
</protein>